<evidence type="ECO:0000313" key="4">
    <source>
        <dbReference type="EMBL" id="KAF2148929.1"/>
    </source>
</evidence>
<evidence type="ECO:0000313" key="5">
    <source>
        <dbReference type="Proteomes" id="UP000799439"/>
    </source>
</evidence>
<dbReference type="PANTHER" id="PTHR24096">
    <property type="entry name" value="LONG-CHAIN-FATTY-ACID--COA LIGASE"/>
    <property type="match status" value="1"/>
</dbReference>
<dbReference type="Pfam" id="PF00501">
    <property type="entry name" value="AMP-binding"/>
    <property type="match status" value="1"/>
</dbReference>
<evidence type="ECO:0000259" key="3">
    <source>
        <dbReference type="Pfam" id="PF00501"/>
    </source>
</evidence>
<sequence>MTVDTIKVASSFPPGTTTALTTANFRPIHLHVVTVMYTAGLTTIIPDPLFNPQAFISTALKHRPLFAGFVPAQLRLILTLAGQQNLTFPSFRSVSAGGDVITADILHTARSLFPNAMLRTGLGMTETYTLAFAKYDLGAPIAALSNGVVSLGAPNAGIVLRVTAHETFHPVKRGETGDLWVAGQTVLEGYLDGRDAESFRAARDLAGRERRWFRTGDWALIDEKGELYVLGRYKDIVVRGGVNLSPVAVETALGKLGLEDAQVVGVPHGIHGSVPVAVVADLRGKDKGKVVESVVGMLGAEYRLEGVWTLEEVGLKEWVYNSTGKISKTDLQKVLRETVLRETGSRESVL</sequence>
<name>A0A9P4IUE6_9PEZI</name>
<dbReference type="SUPFAM" id="SSF56801">
    <property type="entry name" value="Acetyl-CoA synthetase-like"/>
    <property type="match status" value="1"/>
</dbReference>
<dbReference type="EMBL" id="ML996092">
    <property type="protein sequence ID" value="KAF2148929.1"/>
    <property type="molecule type" value="Genomic_DNA"/>
</dbReference>
<dbReference type="AlphaFoldDB" id="A0A9P4IUE6"/>
<proteinExistence type="inferred from homology"/>
<dbReference type="Gene3D" id="3.40.50.12780">
    <property type="entry name" value="N-terminal domain of ligase-like"/>
    <property type="match status" value="1"/>
</dbReference>
<keyword evidence="5" id="KW-1185">Reference proteome</keyword>
<keyword evidence="2" id="KW-0436">Ligase</keyword>
<evidence type="ECO:0000256" key="2">
    <source>
        <dbReference type="ARBA" id="ARBA00022598"/>
    </source>
</evidence>
<organism evidence="4 5">
    <name type="scientific">Myriangium duriaei CBS 260.36</name>
    <dbReference type="NCBI Taxonomy" id="1168546"/>
    <lineage>
        <taxon>Eukaryota</taxon>
        <taxon>Fungi</taxon>
        <taxon>Dikarya</taxon>
        <taxon>Ascomycota</taxon>
        <taxon>Pezizomycotina</taxon>
        <taxon>Dothideomycetes</taxon>
        <taxon>Dothideomycetidae</taxon>
        <taxon>Myriangiales</taxon>
        <taxon>Myriangiaceae</taxon>
        <taxon>Myriangium</taxon>
    </lineage>
</organism>
<gene>
    <name evidence="4" type="ORF">K461DRAFT_282409</name>
</gene>
<comment type="caution">
    <text evidence="4">The sequence shown here is derived from an EMBL/GenBank/DDBJ whole genome shotgun (WGS) entry which is preliminary data.</text>
</comment>
<dbReference type="PANTHER" id="PTHR24096:SF149">
    <property type="entry name" value="AMP-BINDING DOMAIN-CONTAINING PROTEIN-RELATED"/>
    <property type="match status" value="1"/>
</dbReference>
<comment type="similarity">
    <text evidence="1">Belongs to the ATP-dependent AMP-binding enzyme family.</text>
</comment>
<dbReference type="Gene3D" id="3.30.300.30">
    <property type="match status" value="1"/>
</dbReference>
<feature type="domain" description="AMP-dependent synthetase/ligase" evidence="3">
    <location>
        <begin position="31"/>
        <end position="191"/>
    </location>
</feature>
<dbReference type="GO" id="GO:0016405">
    <property type="term" value="F:CoA-ligase activity"/>
    <property type="evidence" value="ECO:0007669"/>
    <property type="project" value="TreeGrafter"/>
</dbReference>
<reference evidence="4" key="1">
    <citation type="journal article" date="2020" name="Stud. Mycol.">
        <title>101 Dothideomycetes genomes: a test case for predicting lifestyles and emergence of pathogens.</title>
        <authorList>
            <person name="Haridas S."/>
            <person name="Albert R."/>
            <person name="Binder M."/>
            <person name="Bloem J."/>
            <person name="Labutti K."/>
            <person name="Salamov A."/>
            <person name="Andreopoulos B."/>
            <person name="Baker S."/>
            <person name="Barry K."/>
            <person name="Bills G."/>
            <person name="Bluhm B."/>
            <person name="Cannon C."/>
            <person name="Castanera R."/>
            <person name="Culley D."/>
            <person name="Daum C."/>
            <person name="Ezra D."/>
            <person name="Gonzalez J."/>
            <person name="Henrissat B."/>
            <person name="Kuo A."/>
            <person name="Liang C."/>
            <person name="Lipzen A."/>
            <person name="Lutzoni F."/>
            <person name="Magnuson J."/>
            <person name="Mondo S."/>
            <person name="Nolan M."/>
            <person name="Ohm R."/>
            <person name="Pangilinan J."/>
            <person name="Park H.-J."/>
            <person name="Ramirez L."/>
            <person name="Alfaro M."/>
            <person name="Sun H."/>
            <person name="Tritt A."/>
            <person name="Yoshinaga Y."/>
            <person name="Zwiers L.-H."/>
            <person name="Turgeon B."/>
            <person name="Goodwin S."/>
            <person name="Spatafora J."/>
            <person name="Crous P."/>
            <person name="Grigoriev I."/>
        </authorList>
    </citation>
    <scope>NUCLEOTIDE SEQUENCE</scope>
    <source>
        <strain evidence="4">CBS 260.36</strain>
    </source>
</reference>
<dbReference type="InterPro" id="IPR042099">
    <property type="entry name" value="ANL_N_sf"/>
</dbReference>
<dbReference type="InterPro" id="IPR000873">
    <property type="entry name" value="AMP-dep_synth/lig_dom"/>
</dbReference>
<accession>A0A9P4IUE6</accession>
<dbReference type="OrthoDB" id="10253869at2759"/>
<dbReference type="InterPro" id="IPR045851">
    <property type="entry name" value="AMP-bd_C_sf"/>
</dbReference>
<evidence type="ECO:0000256" key="1">
    <source>
        <dbReference type="ARBA" id="ARBA00006432"/>
    </source>
</evidence>
<protein>
    <submittedName>
        <fullName evidence="4">Acetyl-CoA synthetase-like protein</fullName>
    </submittedName>
</protein>
<dbReference type="Proteomes" id="UP000799439">
    <property type="component" value="Unassembled WGS sequence"/>
</dbReference>